<evidence type="ECO:0000256" key="7">
    <source>
        <dbReference type="SAM" id="MobiDB-lite"/>
    </source>
</evidence>
<dbReference type="AlphaFoldDB" id="A0A835XZ24"/>
<dbReference type="EMBL" id="JAEHOE010000045">
    <property type="protein sequence ID" value="KAG2492359.1"/>
    <property type="molecule type" value="Genomic_DNA"/>
</dbReference>
<dbReference type="OrthoDB" id="49151at2759"/>
<dbReference type="InterPro" id="IPR027521">
    <property type="entry name" value="Usb1"/>
</dbReference>
<dbReference type="GO" id="GO:0034477">
    <property type="term" value="P:U6 snRNA 3'-end processing"/>
    <property type="evidence" value="ECO:0007669"/>
    <property type="project" value="InterPro"/>
</dbReference>
<gene>
    <name evidence="8" type="ORF">HYH03_009307</name>
</gene>
<dbReference type="GO" id="GO:0016829">
    <property type="term" value="F:lyase activity"/>
    <property type="evidence" value="ECO:0007669"/>
    <property type="project" value="UniProtKB-KW"/>
</dbReference>
<dbReference type="Pfam" id="PF09749">
    <property type="entry name" value="HVSL"/>
    <property type="match status" value="1"/>
</dbReference>
<name>A0A835XZ24_9CHLO</name>
<feature type="region of interest" description="Disordered" evidence="7">
    <location>
        <begin position="1"/>
        <end position="31"/>
    </location>
</feature>
<comment type="caution">
    <text evidence="8">The sequence shown here is derived from an EMBL/GenBank/DDBJ whole genome shotgun (WGS) entry which is preliminary data.</text>
</comment>
<proteinExistence type="predicted"/>
<keyword evidence="2" id="KW-0378">Hydrolase</keyword>
<protein>
    <recommendedName>
        <fullName evidence="5">U6 snRNA phosphodiesterase 1</fullName>
    </recommendedName>
    <alternativeName>
        <fullName evidence="6">3'-5' RNA exonuclease USB1</fullName>
    </alternativeName>
</protein>
<dbReference type="Proteomes" id="UP000612055">
    <property type="component" value="Unassembled WGS sequence"/>
</dbReference>
<keyword evidence="3" id="KW-0456">Lyase</keyword>
<dbReference type="GO" id="GO:0000175">
    <property type="term" value="F:3'-5'-RNA exonuclease activity"/>
    <property type="evidence" value="ECO:0007669"/>
    <property type="project" value="TreeGrafter"/>
</dbReference>
<accession>A0A835XZ24</accession>
<dbReference type="Gene3D" id="3.90.1140.10">
    <property type="entry name" value="Cyclic phosphodiesterase"/>
    <property type="match status" value="2"/>
</dbReference>
<evidence type="ECO:0000256" key="4">
    <source>
        <dbReference type="ARBA" id="ARBA00023242"/>
    </source>
</evidence>
<keyword evidence="4" id="KW-0539">Nucleus</keyword>
<evidence type="ECO:0000256" key="5">
    <source>
        <dbReference type="ARBA" id="ARBA00029543"/>
    </source>
</evidence>
<dbReference type="PANTHER" id="PTHR13522">
    <property type="entry name" value="U6 SNRNA PHOSPHODIESTERASE 1"/>
    <property type="match status" value="1"/>
</dbReference>
<evidence type="ECO:0000256" key="2">
    <source>
        <dbReference type="ARBA" id="ARBA00022801"/>
    </source>
</evidence>
<evidence type="ECO:0000313" key="8">
    <source>
        <dbReference type="EMBL" id="KAG2492359.1"/>
    </source>
</evidence>
<reference evidence="8" key="1">
    <citation type="journal article" date="2020" name="bioRxiv">
        <title>Comparative genomics of Chlamydomonas.</title>
        <authorList>
            <person name="Craig R.J."/>
            <person name="Hasan A.R."/>
            <person name="Ness R.W."/>
            <person name="Keightley P.D."/>
        </authorList>
    </citation>
    <scope>NUCLEOTIDE SEQUENCE</scope>
    <source>
        <strain evidence="8">CCAP 11/70</strain>
    </source>
</reference>
<evidence type="ECO:0000313" key="9">
    <source>
        <dbReference type="Proteomes" id="UP000612055"/>
    </source>
</evidence>
<keyword evidence="1" id="KW-0540">Nuclease</keyword>
<organism evidence="8 9">
    <name type="scientific">Edaphochlamys debaryana</name>
    <dbReference type="NCBI Taxonomy" id="47281"/>
    <lineage>
        <taxon>Eukaryota</taxon>
        <taxon>Viridiplantae</taxon>
        <taxon>Chlorophyta</taxon>
        <taxon>core chlorophytes</taxon>
        <taxon>Chlorophyceae</taxon>
        <taxon>CS clade</taxon>
        <taxon>Chlamydomonadales</taxon>
        <taxon>Chlamydomonadales incertae sedis</taxon>
        <taxon>Edaphochlamys</taxon>
    </lineage>
</organism>
<keyword evidence="9" id="KW-1185">Reference proteome</keyword>
<evidence type="ECO:0000256" key="3">
    <source>
        <dbReference type="ARBA" id="ARBA00023239"/>
    </source>
</evidence>
<dbReference type="GO" id="GO:0005634">
    <property type="term" value="C:nucleus"/>
    <property type="evidence" value="ECO:0007669"/>
    <property type="project" value="TreeGrafter"/>
</dbReference>
<dbReference type="PANTHER" id="PTHR13522:SF3">
    <property type="entry name" value="U6 SNRNA PHOSPHODIESTERASE 1"/>
    <property type="match status" value="1"/>
</dbReference>
<sequence>MALRTIRPAAASTHRQQLPPASPLCPQRLRPRLPRHPAAAAPLAKTAPRHVTAASMGRDERSVLVSLPVPEPVLQGMCSSLEALRRGGLPVVHLRDKRTKNGRLVPWDGAFHLTLNRHLTIRDHQTSDVLARLRPALAAELGSSPVHLVLGPGLVALPSYDGLSSFVAVCLDEGRSDMGRLAGAVRAVEGVALAFGGETYYRDPRWHVSVGWVQGVPVEQAQAVLGRMEGAAGLGVTGEVGVAHVEVHVGNKTYAAVALSAAMGLGSRGVLVHLPVSDRDLDGVAPSLEALRRGGLPVVHLRDKPAKNGGFMRWDGFHLSLNRPLPIRDHQTSALLARLRPIRLTLGPELVALPSYDGADTFLGAALDSGRSHTGRLAGAVRAVDREALGLGGQAFYEDPGWHVSVGWVRGVGVEKVRAVLGRVEGAAGLGVTGEVWVRRVVARVGNETHTVWTAG</sequence>
<evidence type="ECO:0000256" key="6">
    <source>
        <dbReference type="ARBA" id="ARBA00030030"/>
    </source>
</evidence>
<evidence type="ECO:0000256" key="1">
    <source>
        <dbReference type="ARBA" id="ARBA00022722"/>
    </source>
</evidence>